<name>A0A3N0WYB2_9FLAO</name>
<dbReference type="InterPro" id="IPR013708">
    <property type="entry name" value="Shikimate_DH-bd_N"/>
</dbReference>
<dbReference type="EMBL" id="RJUG01000002">
    <property type="protein sequence ID" value="ROI10108.1"/>
    <property type="molecule type" value="Genomic_DNA"/>
</dbReference>
<sequence length="242" mass="27294">MEEHLKLGLIGRNISYSFSKNYFEQKFSALKLANLSYSIFDLKEISEVEEIFNIENLRGFNVTIPYKEQILPFLNEISPEAEKIGAVNTVLIKNGKKIGYNTDAFGFEDTLFSHKNSKQKSALVLGNGGAAKAVKYVLEKHGIPYQSVFRKGDVNFENLPKEQVKNHLIIIQCTPVGTFPNVSDCVEFPFEALSAEHLVIDLIYNPAQTEFLKKAAAQKATTVNGENMLKKQAEKAWEIWNI</sequence>
<evidence type="ECO:0000256" key="1">
    <source>
        <dbReference type="ARBA" id="ARBA00004871"/>
    </source>
</evidence>
<reference evidence="6" key="1">
    <citation type="submission" date="2018-11" db="EMBL/GenBank/DDBJ databases">
        <title>Proposal to divide the Flavobacteriaceae and reorganize its genera based on Amino Acid Identity values calculated from whole genome sequences.</title>
        <authorList>
            <person name="Nicholson A.C."/>
            <person name="Gulvik C.A."/>
            <person name="Whitney A.M."/>
            <person name="Humrighouse B.W."/>
            <person name="Bell M."/>
            <person name="Holmes B."/>
            <person name="Steigerwalt A."/>
            <person name="Villarma A."/>
            <person name="Sheth M."/>
            <person name="Batra D."/>
            <person name="Pryor J."/>
            <person name="Bernardet J.-F."/>
            <person name="Hugo C."/>
            <person name="Kampfer P."/>
            <person name="Newman J."/>
            <person name="Mcquiston J.R."/>
        </authorList>
    </citation>
    <scope>NUCLEOTIDE SEQUENCE [LARGE SCALE GENOMIC DNA]</scope>
    <source>
        <strain evidence="6">H3056</strain>
    </source>
</reference>
<dbReference type="Gene3D" id="3.40.50.10860">
    <property type="entry name" value="Leucine Dehydrogenase, chain A, domain 1"/>
    <property type="match status" value="1"/>
</dbReference>
<dbReference type="GO" id="GO:0050661">
    <property type="term" value="F:NADP binding"/>
    <property type="evidence" value="ECO:0007669"/>
    <property type="project" value="TreeGrafter"/>
</dbReference>
<protein>
    <submittedName>
        <fullName evidence="5">Shikimate dehydrogenase</fullName>
        <ecNumber evidence="5">1.1.1.25</ecNumber>
    </submittedName>
</protein>
<keyword evidence="3" id="KW-0057">Aromatic amino acid biosynthesis</keyword>
<dbReference type="Gene3D" id="3.40.50.720">
    <property type="entry name" value="NAD(P)-binding Rossmann-like Domain"/>
    <property type="match status" value="1"/>
</dbReference>
<keyword evidence="2 5" id="KW-0560">Oxidoreductase</keyword>
<dbReference type="OrthoDB" id="9792692at2"/>
<comment type="caution">
    <text evidence="5">The sequence shown here is derived from an EMBL/GenBank/DDBJ whole genome shotgun (WGS) entry which is preliminary data.</text>
</comment>
<proteinExistence type="predicted"/>
<dbReference type="PANTHER" id="PTHR21089:SF1">
    <property type="entry name" value="BIFUNCTIONAL 3-DEHYDROQUINATE DEHYDRATASE_SHIKIMATE DEHYDROGENASE, CHLOROPLASTIC"/>
    <property type="match status" value="1"/>
</dbReference>
<dbReference type="GO" id="GO:0005829">
    <property type="term" value="C:cytosol"/>
    <property type="evidence" value="ECO:0007669"/>
    <property type="project" value="TreeGrafter"/>
</dbReference>
<dbReference type="GO" id="GO:0009423">
    <property type="term" value="P:chorismate biosynthetic process"/>
    <property type="evidence" value="ECO:0007669"/>
    <property type="project" value="TreeGrafter"/>
</dbReference>
<comment type="pathway">
    <text evidence="1">Metabolic intermediate biosynthesis; chorismate biosynthesis; chorismate from D-erythrose 4-phosphate and phosphoenolpyruvate: step 4/7.</text>
</comment>
<dbReference type="GO" id="GO:0004764">
    <property type="term" value="F:shikimate 3-dehydrogenase (NADP+) activity"/>
    <property type="evidence" value="ECO:0007669"/>
    <property type="project" value="UniProtKB-EC"/>
</dbReference>
<keyword evidence="3" id="KW-0028">Amino-acid biosynthesis</keyword>
<dbReference type="SUPFAM" id="SSF53223">
    <property type="entry name" value="Aminoacid dehydrogenase-like, N-terminal domain"/>
    <property type="match status" value="1"/>
</dbReference>
<feature type="domain" description="Shikimate dehydrogenase substrate binding N-terminal" evidence="4">
    <location>
        <begin position="9"/>
        <end position="90"/>
    </location>
</feature>
<dbReference type="InterPro" id="IPR022893">
    <property type="entry name" value="Shikimate_DH_fam"/>
</dbReference>
<dbReference type="RefSeq" id="WP_123265356.1">
    <property type="nucleotide sequence ID" value="NZ_RJUG01000002.1"/>
</dbReference>
<dbReference type="PANTHER" id="PTHR21089">
    <property type="entry name" value="SHIKIMATE DEHYDROGENASE"/>
    <property type="match status" value="1"/>
</dbReference>
<dbReference type="Proteomes" id="UP000270224">
    <property type="component" value="Unassembled WGS sequence"/>
</dbReference>
<gene>
    <name evidence="5" type="primary">aroE</name>
    <name evidence="5" type="ORF">EGI11_04095</name>
</gene>
<reference evidence="6" key="2">
    <citation type="submission" date="2018-11" db="EMBL/GenBank/DDBJ databases">
        <title>Proposal to divide the Flavobacteriaceae and reorganize its genera based on Amino Acid Identity values calculated from whole genome sequences.</title>
        <authorList>
            <person name="Nicholson A.C."/>
            <person name="Gulvik C.A."/>
            <person name="Whitney A.M."/>
            <person name="Humrighouse B.W."/>
            <person name="Bell M."/>
            <person name="Holmens B."/>
            <person name="Steigerwalt A."/>
            <person name="Villarma A."/>
            <person name="Sheth M."/>
            <person name="Batra D."/>
            <person name="Pryor J."/>
            <person name="Bernardet J.-F."/>
            <person name="Hugo C."/>
            <person name="Kampfer P."/>
            <person name="Newman J."/>
            <person name="Mcquiston J.R."/>
        </authorList>
    </citation>
    <scope>NUCLEOTIDE SEQUENCE [LARGE SCALE GENOMIC DNA]</scope>
    <source>
        <strain evidence="6">H3056</strain>
    </source>
</reference>
<dbReference type="SUPFAM" id="SSF51735">
    <property type="entry name" value="NAD(P)-binding Rossmann-fold domains"/>
    <property type="match status" value="1"/>
</dbReference>
<dbReference type="InterPro" id="IPR036291">
    <property type="entry name" value="NAD(P)-bd_dom_sf"/>
</dbReference>
<organism evidence="5 6">
    <name type="scientific">Kaistella daneshvariae</name>
    <dbReference type="NCBI Taxonomy" id="2487074"/>
    <lineage>
        <taxon>Bacteria</taxon>
        <taxon>Pseudomonadati</taxon>
        <taxon>Bacteroidota</taxon>
        <taxon>Flavobacteriia</taxon>
        <taxon>Flavobacteriales</taxon>
        <taxon>Weeksellaceae</taxon>
        <taxon>Chryseobacterium group</taxon>
        <taxon>Kaistella</taxon>
    </lineage>
</organism>
<dbReference type="GO" id="GO:0009073">
    <property type="term" value="P:aromatic amino acid family biosynthetic process"/>
    <property type="evidence" value="ECO:0007669"/>
    <property type="project" value="UniProtKB-KW"/>
</dbReference>
<evidence type="ECO:0000313" key="6">
    <source>
        <dbReference type="Proteomes" id="UP000270224"/>
    </source>
</evidence>
<dbReference type="InterPro" id="IPR046346">
    <property type="entry name" value="Aminoacid_DH-like_N_sf"/>
</dbReference>
<dbReference type="Pfam" id="PF08501">
    <property type="entry name" value="Shikimate_dh_N"/>
    <property type="match status" value="1"/>
</dbReference>
<accession>A0A3N0WYB2</accession>
<dbReference type="AlphaFoldDB" id="A0A3N0WYB2"/>
<evidence type="ECO:0000313" key="5">
    <source>
        <dbReference type="EMBL" id="ROI10108.1"/>
    </source>
</evidence>
<evidence type="ECO:0000256" key="2">
    <source>
        <dbReference type="ARBA" id="ARBA00023002"/>
    </source>
</evidence>
<dbReference type="GO" id="GO:0019632">
    <property type="term" value="P:shikimate metabolic process"/>
    <property type="evidence" value="ECO:0007669"/>
    <property type="project" value="TreeGrafter"/>
</dbReference>
<dbReference type="CDD" id="cd01065">
    <property type="entry name" value="NAD_bind_Shikimate_DH"/>
    <property type="match status" value="1"/>
</dbReference>
<dbReference type="EC" id="1.1.1.25" evidence="5"/>
<evidence type="ECO:0000259" key="4">
    <source>
        <dbReference type="Pfam" id="PF08501"/>
    </source>
</evidence>
<evidence type="ECO:0000256" key="3">
    <source>
        <dbReference type="ARBA" id="ARBA00023141"/>
    </source>
</evidence>